<name>A0A3M9N204_9BACT</name>
<dbReference type="Proteomes" id="UP000267223">
    <property type="component" value="Unassembled WGS sequence"/>
</dbReference>
<proteinExistence type="predicted"/>
<accession>A0A3M9N204</accession>
<dbReference type="OrthoDB" id="934936at2"/>
<protein>
    <submittedName>
        <fullName evidence="1">Uncharacterized protein</fullName>
    </submittedName>
</protein>
<reference evidence="1 2" key="1">
    <citation type="submission" date="2018-11" db="EMBL/GenBank/DDBJ databases">
        <title>Draft genome sequence of Ferruginibacter sp. BO-59.</title>
        <authorList>
            <person name="Im W.T."/>
        </authorList>
    </citation>
    <scope>NUCLEOTIDE SEQUENCE [LARGE SCALE GENOMIC DNA]</scope>
    <source>
        <strain evidence="1 2">BO-59</strain>
    </source>
</reference>
<comment type="caution">
    <text evidence="1">The sequence shown here is derived from an EMBL/GenBank/DDBJ whole genome shotgun (WGS) entry which is preliminary data.</text>
</comment>
<gene>
    <name evidence="1" type="ORF">EFY79_21035</name>
</gene>
<evidence type="ECO:0000313" key="1">
    <source>
        <dbReference type="EMBL" id="RNI31829.1"/>
    </source>
</evidence>
<dbReference type="EMBL" id="RJJR01000032">
    <property type="protein sequence ID" value="RNI31829.1"/>
    <property type="molecule type" value="Genomic_DNA"/>
</dbReference>
<organism evidence="1 2">
    <name type="scientific">Hanamia caeni</name>
    <dbReference type="NCBI Taxonomy" id="2294116"/>
    <lineage>
        <taxon>Bacteria</taxon>
        <taxon>Pseudomonadati</taxon>
        <taxon>Bacteroidota</taxon>
        <taxon>Chitinophagia</taxon>
        <taxon>Chitinophagales</taxon>
        <taxon>Chitinophagaceae</taxon>
        <taxon>Hanamia</taxon>
    </lineage>
</organism>
<evidence type="ECO:0000313" key="2">
    <source>
        <dbReference type="Proteomes" id="UP000267223"/>
    </source>
</evidence>
<dbReference type="PROSITE" id="PS51257">
    <property type="entry name" value="PROKAR_LIPOPROTEIN"/>
    <property type="match status" value="1"/>
</dbReference>
<dbReference type="RefSeq" id="WP_123122737.1">
    <property type="nucleotide sequence ID" value="NZ_RJJR01000032.1"/>
</dbReference>
<keyword evidence="2" id="KW-1185">Reference proteome</keyword>
<dbReference type="AlphaFoldDB" id="A0A3M9N204"/>
<sequence>MKTIFIILFIALSFFSCKNNEQKTKLAEPLEAKSVFTETAESSFEILSQKSKNDYVYRTVESSFKPARLQLKDYDVRRYFAHFTTTTEKWTSVEGQERNINIKIKAFDNPSKTIIEINKNCDDIDLQTIFYETVKYGCCGNVNHYEIFDYQNNLIIEGDDKIITGSIPDSDLKIYVGFTQETNDSTVLGTLYYTTYHLRKKPEKFAIKIKSKPSNVRKCETYWPKISLQTNKAIDKFDATENENTLWSLDKIENESLINNLTIKFSVECTEKQDFKFLHIPIINGKPFGKDDKIQEMTLD</sequence>